<feature type="transmembrane region" description="Helical" evidence="1">
    <location>
        <begin position="95"/>
        <end position="113"/>
    </location>
</feature>
<evidence type="ECO:0000313" key="2">
    <source>
        <dbReference type="EMBL" id="GGA74155.1"/>
    </source>
</evidence>
<keyword evidence="1" id="KW-0472">Membrane</keyword>
<comment type="caution">
    <text evidence="2">The sequence shown here is derived from an EMBL/GenBank/DDBJ whole genome shotgun (WGS) entry which is preliminary data.</text>
</comment>
<feature type="transmembrane region" description="Helical" evidence="1">
    <location>
        <begin position="7"/>
        <end position="27"/>
    </location>
</feature>
<dbReference type="RefSeq" id="WP_188760049.1">
    <property type="nucleotide sequence ID" value="NZ_BMJB01000002.1"/>
</dbReference>
<reference evidence="2" key="1">
    <citation type="journal article" date="2014" name="Int. J. Syst. Evol. Microbiol.">
        <title>Complete genome sequence of Corynebacterium casei LMG S-19264T (=DSM 44701T), isolated from a smear-ripened cheese.</title>
        <authorList>
            <consortium name="US DOE Joint Genome Institute (JGI-PGF)"/>
            <person name="Walter F."/>
            <person name="Albersmeier A."/>
            <person name="Kalinowski J."/>
            <person name="Ruckert C."/>
        </authorList>
    </citation>
    <scope>NUCLEOTIDE SEQUENCE</scope>
    <source>
        <strain evidence="2">CGMCC 1.15447</strain>
    </source>
</reference>
<evidence type="ECO:0008006" key="4">
    <source>
        <dbReference type="Google" id="ProtNLM"/>
    </source>
</evidence>
<protein>
    <recommendedName>
        <fullName evidence="4">DoxX family membrane protein</fullName>
    </recommendedName>
</protein>
<feature type="transmembrane region" description="Helical" evidence="1">
    <location>
        <begin position="72"/>
        <end position="89"/>
    </location>
</feature>
<evidence type="ECO:0000256" key="1">
    <source>
        <dbReference type="SAM" id="Phobius"/>
    </source>
</evidence>
<gene>
    <name evidence="2" type="ORF">GCM10011507_26900</name>
</gene>
<dbReference type="AlphaFoldDB" id="A0A916W820"/>
<proteinExistence type="predicted"/>
<sequence>MKIAVLIARILLGFIFVFFGLNIYFHFLPMQLPPGDAGTLMAVMFKHGWFTFYGLFYVVGGILLLIGRFVPIGLVLLGPVIVNILLFHITFNMSGIGPGVVVTILEIFLIYAYREHFKALFTAGWLR</sequence>
<accession>A0A916W820</accession>
<dbReference type="EMBL" id="BMJB01000002">
    <property type="protein sequence ID" value="GGA74155.1"/>
    <property type="molecule type" value="Genomic_DNA"/>
</dbReference>
<reference evidence="2" key="2">
    <citation type="submission" date="2020-09" db="EMBL/GenBank/DDBJ databases">
        <authorList>
            <person name="Sun Q."/>
            <person name="Zhou Y."/>
        </authorList>
    </citation>
    <scope>NUCLEOTIDE SEQUENCE</scope>
    <source>
        <strain evidence="2">CGMCC 1.15447</strain>
    </source>
</reference>
<keyword evidence="1" id="KW-0812">Transmembrane</keyword>
<name>A0A916W820_9BACT</name>
<dbReference type="Proteomes" id="UP000648801">
    <property type="component" value="Unassembled WGS sequence"/>
</dbReference>
<keyword evidence="1" id="KW-1133">Transmembrane helix</keyword>
<evidence type="ECO:0000313" key="3">
    <source>
        <dbReference type="Proteomes" id="UP000648801"/>
    </source>
</evidence>
<organism evidence="2 3">
    <name type="scientific">Edaphobacter acidisoli</name>
    <dbReference type="NCBI Taxonomy" id="2040573"/>
    <lineage>
        <taxon>Bacteria</taxon>
        <taxon>Pseudomonadati</taxon>
        <taxon>Acidobacteriota</taxon>
        <taxon>Terriglobia</taxon>
        <taxon>Terriglobales</taxon>
        <taxon>Acidobacteriaceae</taxon>
        <taxon>Edaphobacter</taxon>
    </lineage>
</organism>
<keyword evidence="3" id="KW-1185">Reference proteome</keyword>
<feature type="transmembrane region" description="Helical" evidence="1">
    <location>
        <begin position="47"/>
        <end position="65"/>
    </location>
</feature>